<dbReference type="OrthoDB" id="3683963at2759"/>
<accession>A0A6A5SHP4</accession>
<name>A0A6A5SHP4_9PLEO</name>
<evidence type="ECO:0000313" key="2">
    <source>
        <dbReference type="Proteomes" id="UP000800038"/>
    </source>
</evidence>
<dbReference type="EMBL" id="ML976093">
    <property type="protein sequence ID" value="KAF1938899.1"/>
    <property type="molecule type" value="Genomic_DNA"/>
</dbReference>
<sequence>MSLPPVPDSPTRLQTSNKCFRVMHCRKFPLDPNALIFAHHLGTYPSLAEAQRVAQNAFRHTLTDYYRQGYLGRYSEEIDLRYRGLITLYVESLVDGYLIRRERRLSEFHIDVDNVWDTWDDLGHSSDSDDHIRRESEEVLFKDTMERNNNKNAPKPKTVVNLPIDSNASRTIRILQHRVPIQLPVQPTPHLEVERAPLWSQTCTIWIDKRLDRPFRLPEDPRGPYTAKMKFKPGKKVHMAPVVEQPVEEEYVSEP</sequence>
<protein>
    <submittedName>
        <fullName evidence="1">Uncharacterized protein</fullName>
    </submittedName>
</protein>
<evidence type="ECO:0000313" key="1">
    <source>
        <dbReference type="EMBL" id="KAF1938899.1"/>
    </source>
</evidence>
<gene>
    <name evidence="1" type="ORF">EJ02DRAFT_436798</name>
</gene>
<proteinExistence type="predicted"/>
<dbReference type="AlphaFoldDB" id="A0A6A5SHP4"/>
<reference evidence="1" key="1">
    <citation type="journal article" date="2020" name="Stud. Mycol.">
        <title>101 Dothideomycetes genomes: a test case for predicting lifestyles and emergence of pathogens.</title>
        <authorList>
            <person name="Haridas S."/>
            <person name="Albert R."/>
            <person name="Binder M."/>
            <person name="Bloem J."/>
            <person name="Labutti K."/>
            <person name="Salamov A."/>
            <person name="Andreopoulos B."/>
            <person name="Baker S."/>
            <person name="Barry K."/>
            <person name="Bills G."/>
            <person name="Bluhm B."/>
            <person name="Cannon C."/>
            <person name="Castanera R."/>
            <person name="Culley D."/>
            <person name="Daum C."/>
            <person name="Ezra D."/>
            <person name="Gonzalez J."/>
            <person name="Henrissat B."/>
            <person name="Kuo A."/>
            <person name="Liang C."/>
            <person name="Lipzen A."/>
            <person name="Lutzoni F."/>
            <person name="Magnuson J."/>
            <person name="Mondo S."/>
            <person name="Nolan M."/>
            <person name="Ohm R."/>
            <person name="Pangilinan J."/>
            <person name="Park H.-J."/>
            <person name="Ramirez L."/>
            <person name="Alfaro M."/>
            <person name="Sun H."/>
            <person name="Tritt A."/>
            <person name="Yoshinaga Y."/>
            <person name="Zwiers L.-H."/>
            <person name="Turgeon B."/>
            <person name="Goodwin S."/>
            <person name="Spatafora J."/>
            <person name="Crous P."/>
            <person name="Grigoriev I."/>
        </authorList>
    </citation>
    <scope>NUCLEOTIDE SEQUENCE</scope>
    <source>
        <strain evidence="1">CBS 161.51</strain>
    </source>
</reference>
<keyword evidence="2" id="KW-1185">Reference proteome</keyword>
<dbReference type="Proteomes" id="UP000800038">
    <property type="component" value="Unassembled WGS sequence"/>
</dbReference>
<organism evidence="1 2">
    <name type="scientific">Clathrospora elynae</name>
    <dbReference type="NCBI Taxonomy" id="706981"/>
    <lineage>
        <taxon>Eukaryota</taxon>
        <taxon>Fungi</taxon>
        <taxon>Dikarya</taxon>
        <taxon>Ascomycota</taxon>
        <taxon>Pezizomycotina</taxon>
        <taxon>Dothideomycetes</taxon>
        <taxon>Pleosporomycetidae</taxon>
        <taxon>Pleosporales</taxon>
        <taxon>Diademaceae</taxon>
        <taxon>Clathrospora</taxon>
    </lineage>
</organism>